<dbReference type="PANTHER" id="PTHR31066">
    <property type="entry name" value="OS05G0427100 PROTEIN-RELATED"/>
    <property type="match status" value="1"/>
</dbReference>
<dbReference type="SMART" id="SM00666">
    <property type="entry name" value="PB1"/>
    <property type="match status" value="1"/>
</dbReference>
<evidence type="ECO:0000313" key="2">
    <source>
        <dbReference type="EMBL" id="KAJ4974668.1"/>
    </source>
</evidence>
<gene>
    <name evidence="2" type="ORF">NE237_007842</name>
</gene>
<dbReference type="Proteomes" id="UP001141806">
    <property type="component" value="Unassembled WGS sequence"/>
</dbReference>
<proteinExistence type="predicted"/>
<keyword evidence="3" id="KW-1185">Reference proteome</keyword>
<accession>A0A9Q0QWJ6</accession>
<feature type="domain" description="PB1" evidence="1">
    <location>
        <begin position="32"/>
        <end position="128"/>
    </location>
</feature>
<reference evidence="2" key="1">
    <citation type="journal article" date="2023" name="Plant J.">
        <title>The genome of the king protea, Protea cynaroides.</title>
        <authorList>
            <person name="Chang J."/>
            <person name="Duong T.A."/>
            <person name="Schoeman C."/>
            <person name="Ma X."/>
            <person name="Roodt D."/>
            <person name="Barker N."/>
            <person name="Li Z."/>
            <person name="Van de Peer Y."/>
            <person name="Mizrachi E."/>
        </authorList>
    </citation>
    <scope>NUCLEOTIDE SEQUENCE</scope>
    <source>
        <tissue evidence="2">Young leaves</tissue>
    </source>
</reference>
<dbReference type="Pfam" id="PF00564">
    <property type="entry name" value="PB1"/>
    <property type="match status" value="1"/>
</dbReference>
<dbReference type="SUPFAM" id="SSF54277">
    <property type="entry name" value="CAD &amp; PB1 domains"/>
    <property type="match status" value="1"/>
</dbReference>
<dbReference type="EMBL" id="JAMYWD010000004">
    <property type="protein sequence ID" value="KAJ4974668.1"/>
    <property type="molecule type" value="Genomic_DNA"/>
</dbReference>
<protein>
    <recommendedName>
        <fullName evidence="1">PB1 domain-containing protein</fullName>
    </recommendedName>
</protein>
<dbReference type="Gene3D" id="3.10.20.90">
    <property type="entry name" value="Phosphatidylinositol 3-kinase Catalytic Subunit, Chain A, domain 1"/>
    <property type="match status" value="1"/>
</dbReference>
<dbReference type="AlphaFoldDB" id="A0A9Q0QWJ6"/>
<dbReference type="CDD" id="cd06410">
    <property type="entry name" value="PB1_UP2"/>
    <property type="match status" value="1"/>
</dbReference>
<name>A0A9Q0QWJ6_9MAGN</name>
<dbReference type="InterPro" id="IPR053198">
    <property type="entry name" value="Gynoecium_Dev_Regulator"/>
</dbReference>
<comment type="caution">
    <text evidence="2">The sequence shown here is derived from an EMBL/GenBank/DDBJ whole genome shotgun (WGS) entry which is preliminary data.</text>
</comment>
<evidence type="ECO:0000313" key="3">
    <source>
        <dbReference type="Proteomes" id="UP001141806"/>
    </source>
</evidence>
<dbReference type="PANTHER" id="PTHR31066:SF10">
    <property type="entry name" value="OCTICOSAPEPTIDE_PHOX_BEM1P FAMILY PROTEIN"/>
    <property type="match status" value="1"/>
</dbReference>
<organism evidence="2 3">
    <name type="scientific">Protea cynaroides</name>
    <dbReference type="NCBI Taxonomy" id="273540"/>
    <lineage>
        <taxon>Eukaryota</taxon>
        <taxon>Viridiplantae</taxon>
        <taxon>Streptophyta</taxon>
        <taxon>Embryophyta</taxon>
        <taxon>Tracheophyta</taxon>
        <taxon>Spermatophyta</taxon>
        <taxon>Magnoliopsida</taxon>
        <taxon>Proteales</taxon>
        <taxon>Proteaceae</taxon>
        <taxon>Protea</taxon>
    </lineage>
</organism>
<sequence>MVGRRLDSMDVAVKANSIKFLCSYGGKILPRYPDGKLRYVGGETRVLAVDRFIPFAELLVKLGDLCGSSVSLRCQLPTEDLDALVSVTSDEDLANLIEEYDRVSMCRYKAAPVAVCSPLKIRAFLLPKSVKKVSPPPSAKSSIAIAPSKLSYAASGPRSSLPGFEIHRCVHHISPPVGVPVWFKNSTGILPYYAYHAQGSPRHSPYLVHNGNHWQ</sequence>
<dbReference type="OrthoDB" id="1914296at2759"/>
<evidence type="ECO:0000259" key="1">
    <source>
        <dbReference type="SMART" id="SM00666"/>
    </source>
</evidence>
<dbReference type="InterPro" id="IPR000270">
    <property type="entry name" value="PB1_dom"/>
</dbReference>